<protein>
    <submittedName>
        <fullName evidence="1">Uncharacterized protein</fullName>
    </submittedName>
</protein>
<accession>A0ABR6EC84</accession>
<reference evidence="2" key="1">
    <citation type="journal article" date="2020" name="Syst. Appl. Microbiol.">
        <title>Streptomyces alkaliterrae sp. nov., isolated from an alkaline soil, and emended descriptions of Streptomyces alkaliphilus, Streptomyces calidiresistens and Streptomyces durbertensis.</title>
        <authorList>
            <person name="Swiecimska M."/>
            <person name="Golinska P."/>
            <person name="Nouioui I."/>
            <person name="Wypij M."/>
            <person name="Rai M."/>
            <person name="Sangal V."/>
            <person name="Goodfellow M."/>
        </authorList>
    </citation>
    <scope>NUCLEOTIDE SEQUENCE [LARGE SCALE GENOMIC DNA]</scope>
    <source>
        <strain evidence="2">DSM 104538</strain>
    </source>
</reference>
<name>A0ABR6EC84_9ACTN</name>
<gene>
    <name evidence="1" type="ORF">GL263_05055</name>
</gene>
<evidence type="ECO:0000313" key="2">
    <source>
        <dbReference type="Proteomes" id="UP000766698"/>
    </source>
</evidence>
<organism evidence="1 2">
    <name type="scientific">Streptomyces durbertensis</name>
    <dbReference type="NCBI Taxonomy" id="2448886"/>
    <lineage>
        <taxon>Bacteria</taxon>
        <taxon>Bacillati</taxon>
        <taxon>Actinomycetota</taxon>
        <taxon>Actinomycetes</taxon>
        <taxon>Kitasatosporales</taxon>
        <taxon>Streptomycetaceae</taxon>
        <taxon>Streptomyces</taxon>
    </lineage>
</organism>
<evidence type="ECO:0000313" key="1">
    <source>
        <dbReference type="EMBL" id="MBB1242937.1"/>
    </source>
</evidence>
<keyword evidence="2" id="KW-1185">Reference proteome</keyword>
<dbReference type="EMBL" id="WMLF01000043">
    <property type="protein sequence ID" value="MBB1242937.1"/>
    <property type="molecule type" value="Genomic_DNA"/>
</dbReference>
<sequence length="61" mass="6189">MSETTVSPATPPTTLPPRPDVSALQQAVVETFFGIIQAPDDPEALAGGARALAELDAALDG</sequence>
<proteinExistence type="predicted"/>
<dbReference type="Proteomes" id="UP000766698">
    <property type="component" value="Unassembled WGS sequence"/>
</dbReference>
<dbReference type="RefSeq" id="WP_182854348.1">
    <property type="nucleotide sequence ID" value="NZ_WMLF01000043.1"/>
</dbReference>
<comment type="caution">
    <text evidence="1">The sequence shown here is derived from an EMBL/GenBank/DDBJ whole genome shotgun (WGS) entry which is preliminary data.</text>
</comment>